<evidence type="ECO:0000256" key="2">
    <source>
        <dbReference type="ARBA" id="ARBA00022490"/>
    </source>
</evidence>
<dbReference type="NCBIfam" id="NF001209">
    <property type="entry name" value="PRK00175.1"/>
    <property type="match status" value="1"/>
</dbReference>
<dbReference type="GO" id="GO:0005737">
    <property type="term" value="C:cytoplasm"/>
    <property type="evidence" value="ECO:0007669"/>
    <property type="project" value="UniProtKB-SubCell"/>
</dbReference>
<evidence type="ECO:0000256" key="7">
    <source>
        <dbReference type="HAMAP-Rule" id="MF_00296"/>
    </source>
</evidence>
<dbReference type="Pfam" id="PF07021">
    <property type="entry name" value="MetW"/>
    <property type="match status" value="1"/>
</dbReference>
<dbReference type="InterPro" id="IPR010743">
    <property type="entry name" value="Methionine_synth_MetW"/>
</dbReference>
<dbReference type="GO" id="GO:0009086">
    <property type="term" value="P:methionine biosynthetic process"/>
    <property type="evidence" value="ECO:0007669"/>
    <property type="project" value="UniProtKB-UniRule"/>
</dbReference>
<keyword evidence="4 7" id="KW-0808">Transferase</keyword>
<keyword evidence="2 7" id="KW-0963">Cytoplasm</keyword>
<proteinExistence type="inferred from homology"/>
<dbReference type="Proteomes" id="UP000541810">
    <property type="component" value="Unassembled WGS sequence"/>
</dbReference>
<dbReference type="InterPro" id="IPR008220">
    <property type="entry name" value="HAT_MetX-like"/>
</dbReference>
<dbReference type="NCBIfam" id="TIGR01392">
    <property type="entry name" value="homoserO_Ac_trn"/>
    <property type="match status" value="1"/>
</dbReference>
<dbReference type="Pfam" id="PF00561">
    <property type="entry name" value="Abhydrolase_1"/>
    <property type="match status" value="1"/>
</dbReference>
<comment type="subcellular location">
    <subcellularLocation>
        <location evidence="7">Cytoplasm</location>
    </subcellularLocation>
</comment>
<reference evidence="9 10" key="1">
    <citation type="submission" date="2020-08" db="EMBL/GenBank/DDBJ databases">
        <title>Genomic Encyclopedia of Type Strains, Phase IV (KMG-IV): sequencing the most valuable type-strain genomes for metagenomic binning, comparative biology and taxonomic classification.</title>
        <authorList>
            <person name="Goeker M."/>
        </authorList>
    </citation>
    <scope>NUCLEOTIDE SEQUENCE [LARGE SCALE GENOMIC DNA]</scope>
    <source>
        <strain evidence="9 10">DSM 103725</strain>
    </source>
</reference>
<gene>
    <name evidence="7" type="primary">metXA</name>
    <name evidence="9" type="ORF">HNQ40_000471</name>
</gene>
<name>A0A7X0H6E7_9BACT</name>
<keyword evidence="5 7" id="KW-0486">Methionine biosynthesis</keyword>
<evidence type="ECO:0000313" key="10">
    <source>
        <dbReference type="Proteomes" id="UP000541810"/>
    </source>
</evidence>
<comment type="catalytic activity">
    <reaction evidence="7">
        <text>L-homoserine + acetyl-CoA = O-acetyl-L-homoserine + CoA</text>
        <dbReference type="Rhea" id="RHEA:13701"/>
        <dbReference type="ChEBI" id="CHEBI:57287"/>
        <dbReference type="ChEBI" id="CHEBI:57288"/>
        <dbReference type="ChEBI" id="CHEBI:57476"/>
        <dbReference type="ChEBI" id="CHEBI:57716"/>
        <dbReference type="EC" id="2.3.1.31"/>
    </reaction>
</comment>
<accession>A0A7X0H6E7</accession>
<feature type="binding site" evidence="7">
    <location>
        <position position="232"/>
    </location>
    <ligand>
        <name>substrate</name>
    </ligand>
</feature>
<dbReference type="AlphaFoldDB" id="A0A7X0H6E7"/>
<dbReference type="NCBIfam" id="TIGR02081">
    <property type="entry name" value="metW"/>
    <property type="match status" value="1"/>
</dbReference>
<feature type="active site" description="Nucleophile" evidence="7">
    <location>
        <position position="162"/>
    </location>
</feature>
<dbReference type="CDD" id="cd02440">
    <property type="entry name" value="AdoMet_MTases"/>
    <property type="match status" value="1"/>
</dbReference>
<evidence type="ECO:0000256" key="4">
    <source>
        <dbReference type="ARBA" id="ARBA00022679"/>
    </source>
</evidence>
<dbReference type="HAMAP" id="MF_00296">
    <property type="entry name" value="MetX_acyltransf"/>
    <property type="match status" value="1"/>
</dbReference>
<dbReference type="PANTHER" id="PTHR32268">
    <property type="entry name" value="HOMOSERINE O-ACETYLTRANSFERASE"/>
    <property type="match status" value="1"/>
</dbReference>
<dbReference type="EMBL" id="JACHGY010000001">
    <property type="protein sequence ID" value="MBB6428665.1"/>
    <property type="molecule type" value="Genomic_DNA"/>
</dbReference>
<dbReference type="PANTHER" id="PTHR32268:SF11">
    <property type="entry name" value="HOMOSERINE O-ACETYLTRANSFERASE"/>
    <property type="match status" value="1"/>
</dbReference>
<evidence type="ECO:0000256" key="6">
    <source>
        <dbReference type="ARBA" id="ARBA00023315"/>
    </source>
</evidence>
<feature type="active site" evidence="7">
    <location>
        <position position="327"/>
    </location>
</feature>
<comment type="caution">
    <text evidence="9">The sequence shown here is derived from an EMBL/GenBank/DDBJ whole genome shotgun (WGS) entry which is preliminary data.</text>
</comment>
<dbReference type="FunFam" id="1.10.1740.110:FF:000001">
    <property type="entry name" value="Homoserine O-acetyltransferase"/>
    <property type="match status" value="1"/>
</dbReference>
<keyword evidence="6 7" id="KW-0012">Acyltransferase</keyword>
<protein>
    <recommendedName>
        <fullName evidence="7">Homoserine O-acetyltransferase</fullName>
        <shortName evidence="7">HAT</shortName>
        <ecNumber evidence="7">2.3.1.31</ecNumber>
    </recommendedName>
    <alternativeName>
        <fullName evidence="7">Homoserine transacetylase</fullName>
        <shortName evidence="7">HTA</shortName>
    </alternativeName>
</protein>
<dbReference type="SUPFAM" id="SSF53335">
    <property type="entry name" value="S-adenosyl-L-methionine-dependent methyltransferases"/>
    <property type="match status" value="1"/>
</dbReference>
<feature type="binding site" evidence="7">
    <location>
        <position position="361"/>
    </location>
    <ligand>
        <name>substrate</name>
    </ligand>
</feature>
<dbReference type="RefSeq" id="WP_221435343.1">
    <property type="nucleotide sequence ID" value="NZ_JACHGY010000001.1"/>
</dbReference>
<keyword evidence="10" id="KW-1185">Reference proteome</keyword>
<comment type="subunit">
    <text evidence="1 7">Homodimer.</text>
</comment>
<comment type="caution">
    <text evidence="7">Lacks conserved residue(s) required for the propagation of feature annotation.</text>
</comment>
<dbReference type="Gene3D" id="3.40.50.1820">
    <property type="entry name" value="alpha/beta hydrolase"/>
    <property type="match status" value="1"/>
</dbReference>
<comment type="function">
    <text evidence="7">Transfers an acetyl group from acetyl-CoA to L-homoserine, forming acetyl-L-homoserine.</text>
</comment>
<dbReference type="GO" id="GO:0004414">
    <property type="term" value="F:homoserine O-acetyltransferase activity"/>
    <property type="evidence" value="ECO:0007669"/>
    <property type="project" value="UniProtKB-UniRule"/>
</dbReference>
<dbReference type="GO" id="GO:0009092">
    <property type="term" value="P:homoserine metabolic process"/>
    <property type="evidence" value="ECO:0007669"/>
    <property type="project" value="TreeGrafter"/>
</dbReference>
<dbReference type="UniPathway" id="UPA00051">
    <property type="reaction ID" value="UER00074"/>
</dbReference>
<keyword evidence="3 7" id="KW-0028">Amino-acid biosynthesis</keyword>
<evidence type="ECO:0000256" key="5">
    <source>
        <dbReference type="ARBA" id="ARBA00023167"/>
    </source>
</evidence>
<dbReference type="SUPFAM" id="SSF53474">
    <property type="entry name" value="alpha/beta-Hydrolases"/>
    <property type="match status" value="1"/>
</dbReference>
<evidence type="ECO:0000259" key="8">
    <source>
        <dbReference type="Pfam" id="PF00561"/>
    </source>
</evidence>
<dbReference type="Gene3D" id="1.10.1740.110">
    <property type="match status" value="1"/>
</dbReference>
<dbReference type="InterPro" id="IPR029058">
    <property type="entry name" value="AB_hydrolase_fold"/>
</dbReference>
<evidence type="ECO:0000256" key="1">
    <source>
        <dbReference type="ARBA" id="ARBA00011738"/>
    </source>
</evidence>
<dbReference type="InterPro" id="IPR029063">
    <property type="entry name" value="SAM-dependent_MTases_sf"/>
</dbReference>
<evidence type="ECO:0000313" key="9">
    <source>
        <dbReference type="EMBL" id="MBB6428665.1"/>
    </source>
</evidence>
<comment type="similarity">
    <text evidence="7">Belongs to the AB hydrolase superfamily. MetX family.</text>
</comment>
<dbReference type="Gene3D" id="3.40.50.150">
    <property type="entry name" value="Vaccinia Virus protein VP39"/>
    <property type="match status" value="1"/>
</dbReference>
<sequence length="588" mass="64245">MNDSFASSDDRRSGDRLKHLQKAVFPEALILALGGELPGVECAYETWGTLNAEASNAVLVCHAISGDSHAAQHDADDDPGWWDELIGPGPDFAIDTEKFFVVCSNVLGGCRGTTGPGTIDPATGDPYGADFPAITVADMVAVQTRLADHLGITQWRAVVGGSLGGHQALTWATRHPERVKTCMAIATSPRLTSQALAFDIIARNAIQTDPHFHGGQYYDQPTQPNTGLAIARMLGHITYLSSEAMDAKFDPDRHDPRKLATSFEERFSVGSYLAHQGTKFTQRFDANSYVAISMALDLFDLGRTRETLIETFRGSLCDYLITSFSSDWLFTPQQSRDIVNALTALDLPVTYAEITSAAGHDAFLLPDEISQYGPLVAAKLGHTNDQPPALRHDDDMVLDLIPEGSSVLDLGCGSGRLLATLKQRGHEHLVGVEVAQPKIIEAAARGLDIIDYDLNRGLPAFTDNQFDFVILSATLQAVANVEQLFDEMLRVGRRVIVSFPNFAYKALREDYVERGRSPKATGEYDHEWYNTPNRRFPSIADVEDLCRDKGATIHDAVYLDSQTNQRIPATPDGDPNLDADTAVLVISR</sequence>
<feature type="domain" description="AB hydrolase-1" evidence="8">
    <location>
        <begin position="56"/>
        <end position="364"/>
    </location>
</feature>
<evidence type="ECO:0000256" key="3">
    <source>
        <dbReference type="ARBA" id="ARBA00022605"/>
    </source>
</evidence>
<feature type="active site" evidence="7">
    <location>
        <position position="360"/>
    </location>
</feature>
<comment type="pathway">
    <text evidence="7">Amino-acid biosynthesis; L-methionine biosynthesis via de novo pathway; O-acetyl-L-homoserine from L-homoserine: step 1/1.</text>
</comment>
<dbReference type="EC" id="2.3.1.31" evidence="7"/>
<dbReference type="InterPro" id="IPR000073">
    <property type="entry name" value="AB_hydrolase_1"/>
</dbReference>
<organism evidence="9 10">
    <name type="scientific">Algisphaera agarilytica</name>
    <dbReference type="NCBI Taxonomy" id="1385975"/>
    <lineage>
        <taxon>Bacteria</taxon>
        <taxon>Pseudomonadati</taxon>
        <taxon>Planctomycetota</taxon>
        <taxon>Phycisphaerae</taxon>
        <taxon>Phycisphaerales</taxon>
        <taxon>Phycisphaeraceae</taxon>
        <taxon>Algisphaera</taxon>
    </lineage>
</organism>